<dbReference type="AlphaFoldDB" id="K2AXP9"/>
<reference evidence="1" key="1">
    <citation type="journal article" date="2012" name="Science">
        <title>Fermentation, hydrogen, and sulfur metabolism in multiple uncultivated bacterial phyla.</title>
        <authorList>
            <person name="Wrighton K.C."/>
            <person name="Thomas B.C."/>
            <person name="Sharon I."/>
            <person name="Miller C.S."/>
            <person name="Castelle C.J."/>
            <person name="VerBerkmoes N.C."/>
            <person name="Wilkins M.J."/>
            <person name="Hettich R.L."/>
            <person name="Lipton M.S."/>
            <person name="Williams K.H."/>
            <person name="Long P.E."/>
            <person name="Banfield J.F."/>
        </authorList>
    </citation>
    <scope>NUCLEOTIDE SEQUENCE [LARGE SCALE GENOMIC DNA]</scope>
</reference>
<proteinExistence type="predicted"/>
<organism evidence="1">
    <name type="scientific">uncultured bacterium</name>
    <name type="common">gcode 4</name>
    <dbReference type="NCBI Taxonomy" id="1234023"/>
    <lineage>
        <taxon>Bacteria</taxon>
        <taxon>environmental samples</taxon>
    </lineage>
</organism>
<protein>
    <submittedName>
        <fullName evidence="1">Uncharacterized protein</fullName>
    </submittedName>
</protein>
<accession>K2AXP9</accession>
<comment type="caution">
    <text evidence="1">The sequence shown here is derived from an EMBL/GenBank/DDBJ whole genome shotgun (WGS) entry which is preliminary data.</text>
</comment>
<gene>
    <name evidence="1" type="ORF">ACD_49C00035G0001</name>
</gene>
<name>K2AXP9_9BACT</name>
<sequence>MTKTNPGLFSPISLSSYKIIVWDWVNLFSRDDVIKFDWWWNNIYLGWLPVKMVNNSDNILSGNDEGYIMPSIWVGTVFFKDHDVYDGSGNLIDIVYNRTDFQNTVTLFDWDRLYGYWFKWKNISSVYSSTNTPPIPSLSPSNTFYVSIWYLEENLPIRVSKSAVSNTSGWNAYIFSPVWYDLWFINSWEFISNLKKWNFTVASVNDTANFVPLSSLTTNITDENIQDKINLSSSGTKESINSLSIKPFVSNFTNNISSISSFDNLDKLWDNSDIRISKQEMSINWTLNLSWKKTIVIENWDLIINKDIKYVGNTSSWAFIVKNWNIIISKDVSEISWVFMALNWEIKSDGFKISKQLVVDGSFYWDSWDLVKNRTYIRASTGYSAITTGVIINYSSRVFKNPPPLLLNYINQFNLDRVAK</sequence>
<dbReference type="EMBL" id="AMFJ01021621">
    <property type="protein sequence ID" value="EKD66546.1"/>
    <property type="molecule type" value="Genomic_DNA"/>
</dbReference>
<evidence type="ECO:0000313" key="1">
    <source>
        <dbReference type="EMBL" id="EKD66546.1"/>
    </source>
</evidence>